<accession>A0A1J1DZV2</accession>
<keyword evidence="4 7" id="KW-0808">Transferase</keyword>
<dbReference type="Pfam" id="PF03279">
    <property type="entry name" value="Lip_A_acyltrans"/>
    <property type="match status" value="1"/>
</dbReference>
<evidence type="ECO:0000256" key="6">
    <source>
        <dbReference type="ARBA" id="ARBA00023315"/>
    </source>
</evidence>
<evidence type="ECO:0000256" key="4">
    <source>
        <dbReference type="ARBA" id="ARBA00022679"/>
    </source>
</evidence>
<keyword evidence="6" id="KW-0012">Acyltransferase</keyword>
<dbReference type="GO" id="GO:0005886">
    <property type="term" value="C:plasma membrane"/>
    <property type="evidence" value="ECO:0007669"/>
    <property type="project" value="UniProtKB-SubCell"/>
</dbReference>
<evidence type="ECO:0000256" key="1">
    <source>
        <dbReference type="ARBA" id="ARBA00004533"/>
    </source>
</evidence>
<dbReference type="EMBL" id="AP014564">
    <property type="protein sequence ID" value="BAV95458.1"/>
    <property type="molecule type" value="Genomic_DNA"/>
</dbReference>
<proteinExistence type="predicted"/>
<keyword evidence="3" id="KW-0997">Cell inner membrane</keyword>
<evidence type="ECO:0000313" key="8">
    <source>
        <dbReference type="Proteomes" id="UP000243197"/>
    </source>
</evidence>
<evidence type="ECO:0000256" key="5">
    <source>
        <dbReference type="ARBA" id="ARBA00023136"/>
    </source>
</evidence>
<dbReference type="PANTHER" id="PTHR30606:SF10">
    <property type="entry name" value="PHOSPHATIDYLINOSITOL MANNOSIDE ACYLTRANSFERASE"/>
    <property type="match status" value="1"/>
</dbReference>
<gene>
    <name evidence="7" type="ORF">JBKA6_1445</name>
</gene>
<dbReference type="PANTHER" id="PTHR30606">
    <property type="entry name" value="LIPID A BIOSYNTHESIS LAUROYL ACYLTRANSFERASE"/>
    <property type="match status" value="1"/>
</dbReference>
<organism evidence="7 8">
    <name type="scientific">Ichthyobacterium seriolicida</name>
    <dbReference type="NCBI Taxonomy" id="242600"/>
    <lineage>
        <taxon>Bacteria</taxon>
        <taxon>Pseudomonadati</taxon>
        <taxon>Bacteroidota</taxon>
        <taxon>Flavobacteriia</taxon>
        <taxon>Flavobacteriales</taxon>
        <taxon>Ichthyobacteriaceae</taxon>
        <taxon>Ichthyobacterium</taxon>
    </lineage>
</organism>
<dbReference type="AlphaFoldDB" id="A0A1J1DZV2"/>
<dbReference type="InterPro" id="IPR004960">
    <property type="entry name" value="LipA_acyltrans"/>
</dbReference>
<keyword evidence="5" id="KW-0472">Membrane</keyword>
<evidence type="ECO:0000256" key="3">
    <source>
        <dbReference type="ARBA" id="ARBA00022519"/>
    </source>
</evidence>
<keyword evidence="8" id="KW-1185">Reference proteome</keyword>
<sequence>MYRIVKYRKKVVFENLKKSFPKKTNKEIKEISKKFYKHLSDMTIEIFKPISIKKEVFISRMRQDNIELLDEFIDKGRSIIMVTGHYANWEWISELPLVLKNKETQIKAVYNPIRNRSIDKLVVSSRTAFGLEVFTMDEIQKMMLRDRNKKSIYYFVADQSPHIDNISGYINFLNQDTPVFTGVERISKMFDFVVVYMDVQKIKRGYYNTTFRLLFENPRDTEKLEITKEVFKTLENSIRKKPEYWLWSHRRWKHSRDAF</sequence>
<reference evidence="7 8" key="1">
    <citation type="submission" date="2014-03" db="EMBL/GenBank/DDBJ databases">
        <title>complete genome sequence of Flavobacteriaceae bacterium JBKA-6.</title>
        <authorList>
            <person name="Takano T."/>
            <person name="Nakamura Y."/>
            <person name="Takuma S."/>
            <person name="Yasuike M."/>
            <person name="Matsuyama T."/>
            <person name="Sakai T."/>
            <person name="Fujiwara A."/>
            <person name="Kimoto K."/>
            <person name="Fukuda Y."/>
            <person name="Kondo H."/>
            <person name="Hirono I."/>
            <person name="Nakayasu C."/>
        </authorList>
    </citation>
    <scope>NUCLEOTIDE SEQUENCE [LARGE SCALE GENOMIC DNA]</scope>
    <source>
        <strain evidence="7 8">JBKA-6</strain>
    </source>
</reference>
<evidence type="ECO:0000256" key="2">
    <source>
        <dbReference type="ARBA" id="ARBA00022475"/>
    </source>
</evidence>
<comment type="subcellular location">
    <subcellularLocation>
        <location evidence="1">Cell inner membrane</location>
    </subcellularLocation>
</comment>
<dbReference type="GO" id="GO:0016746">
    <property type="term" value="F:acyltransferase activity"/>
    <property type="evidence" value="ECO:0007669"/>
    <property type="project" value="UniProtKB-KW"/>
</dbReference>
<evidence type="ECO:0000313" key="7">
    <source>
        <dbReference type="EMBL" id="BAV95458.1"/>
    </source>
</evidence>
<dbReference type="CDD" id="cd07984">
    <property type="entry name" value="LPLAT_LABLAT-like"/>
    <property type="match status" value="1"/>
</dbReference>
<dbReference type="KEGG" id="ise:JBKA6_1445"/>
<name>A0A1J1DZV2_9FLAO</name>
<dbReference type="Proteomes" id="UP000243197">
    <property type="component" value="Chromosome"/>
</dbReference>
<keyword evidence="2" id="KW-1003">Cell membrane</keyword>
<protein>
    <submittedName>
        <fullName evidence="7">Acetyltransferase</fullName>
    </submittedName>
</protein>
<dbReference type="GO" id="GO:0009247">
    <property type="term" value="P:glycolipid biosynthetic process"/>
    <property type="evidence" value="ECO:0007669"/>
    <property type="project" value="UniProtKB-ARBA"/>
</dbReference>